<dbReference type="Gene3D" id="2.40.10.220">
    <property type="entry name" value="predicted glycosyltransferase like domains"/>
    <property type="match status" value="1"/>
</dbReference>
<feature type="domain" description="PilZ" evidence="2">
    <location>
        <begin position="27"/>
        <end position="112"/>
    </location>
</feature>
<evidence type="ECO:0000259" key="2">
    <source>
        <dbReference type="Pfam" id="PF07238"/>
    </source>
</evidence>
<dbReference type="GO" id="GO:0035438">
    <property type="term" value="F:cyclic-di-GMP binding"/>
    <property type="evidence" value="ECO:0007669"/>
    <property type="project" value="InterPro"/>
</dbReference>
<organism evidence="3 4">
    <name type="scientific">Quisquiliibacterium transsilvanicum</name>
    <dbReference type="NCBI Taxonomy" id="1549638"/>
    <lineage>
        <taxon>Bacteria</taxon>
        <taxon>Pseudomonadati</taxon>
        <taxon>Pseudomonadota</taxon>
        <taxon>Betaproteobacteria</taxon>
        <taxon>Burkholderiales</taxon>
        <taxon>Burkholderiaceae</taxon>
        <taxon>Quisquiliibacterium</taxon>
    </lineage>
</organism>
<dbReference type="EMBL" id="JACHGB010000001">
    <property type="protein sequence ID" value="MBB5270398.1"/>
    <property type="molecule type" value="Genomic_DNA"/>
</dbReference>
<dbReference type="RefSeq" id="WP_343060589.1">
    <property type="nucleotide sequence ID" value="NZ_BAABEW010000004.1"/>
</dbReference>
<dbReference type="AlphaFoldDB" id="A0A7W8HFQ2"/>
<reference evidence="3 4" key="1">
    <citation type="submission" date="2020-08" db="EMBL/GenBank/DDBJ databases">
        <title>Genomic Encyclopedia of Type Strains, Phase IV (KMG-IV): sequencing the most valuable type-strain genomes for metagenomic binning, comparative biology and taxonomic classification.</title>
        <authorList>
            <person name="Goeker M."/>
        </authorList>
    </citation>
    <scope>NUCLEOTIDE SEQUENCE [LARGE SCALE GENOMIC DNA]</scope>
    <source>
        <strain evidence="3 4">DSM 29781</strain>
    </source>
</reference>
<dbReference type="Pfam" id="PF07238">
    <property type="entry name" value="PilZ"/>
    <property type="match status" value="1"/>
</dbReference>
<gene>
    <name evidence="3" type="ORF">HNQ70_000382</name>
</gene>
<dbReference type="Proteomes" id="UP000532440">
    <property type="component" value="Unassembled WGS sequence"/>
</dbReference>
<protein>
    <submittedName>
        <fullName evidence="3">Type IV pilus assembly protein PilZ</fullName>
    </submittedName>
</protein>
<dbReference type="InterPro" id="IPR009875">
    <property type="entry name" value="PilZ_domain"/>
</dbReference>
<sequence>MAQTTLSNDSIPVTEPMDSAAAPRPSVMSLSIRDKSSLHAAYMAFVDGGGLFIPTARPARLGDEIYALLSLMDEPGRMPVPGSVCWITPAGVPGRPQGIGVRFARNEAGEQARVRIETLLGGTQKAERVTHTI</sequence>
<feature type="compositionally biased region" description="Polar residues" evidence="1">
    <location>
        <begin position="1"/>
        <end position="11"/>
    </location>
</feature>
<evidence type="ECO:0000313" key="4">
    <source>
        <dbReference type="Proteomes" id="UP000532440"/>
    </source>
</evidence>
<comment type="caution">
    <text evidence="3">The sequence shown here is derived from an EMBL/GenBank/DDBJ whole genome shotgun (WGS) entry which is preliminary data.</text>
</comment>
<evidence type="ECO:0000313" key="3">
    <source>
        <dbReference type="EMBL" id="MBB5270398.1"/>
    </source>
</evidence>
<proteinExistence type="predicted"/>
<feature type="region of interest" description="Disordered" evidence="1">
    <location>
        <begin position="1"/>
        <end position="24"/>
    </location>
</feature>
<keyword evidence="4" id="KW-1185">Reference proteome</keyword>
<name>A0A7W8HFQ2_9BURK</name>
<accession>A0A7W8HFQ2</accession>
<evidence type="ECO:0000256" key="1">
    <source>
        <dbReference type="SAM" id="MobiDB-lite"/>
    </source>
</evidence>